<evidence type="ECO:0000313" key="3">
    <source>
        <dbReference type="EMBL" id="GBP55272.1"/>
    </source>
</evidence>
<feature type="transmembrane region" description="Helical" evidence="2">
    <location>
        <begin position="85"/>
        <end position="105"/>
    </location>
</feature>
<sequence length="300" mass="33432">MLSGPSLTCPESKPILGIMPSSTIYPLLCYARGFIVTFLLRRLEDHAMIILFQLDHLVIRRIRNVLDLIITVTCRRLSFPTLARILLSVLFKLLIGVTAAVAAPLTRATVGRVLVFYTYSDMPQKSFLAKGLANTFWVCSPVTPNPKLEPAHPPNNYAPFGVSGLVPFSPCDWLKAHNTLRHETEVMQKRIAQRPISAGVVVSRRESFLTGSESNRTGPSPAGVCGAASSGGARGEFNGPRCTFRYIREKKHVTYREGERAIHFDPMEWSKKSDVNAAIQSDRRRQSRACACCRCVRRML</sequence>
<evidence type="ECO:0000313" key="4">
    <source>
        <dbReference type="Proteomes" id="UP000299102"/>
    </source>
</evidence>
<dbReference type="EMBL" id="BGZK01000664">
    <property type="protein sequence ID" value="GBP55272.1"/>
    <property type="molecule type" value="Genomic_DNA"/>
</dbReference>
<feature type="region of interest" description="Disordered" evidence="1">
    <location>
        <begin position="210"/>
        <end position="230"/>
    </location>
</feature>
<feature type="transmembrane region" description="Helical" evidence="2">
    <location>
        <begin position="23"/>
        <end position="40"/>
    </location>
</feature>
<feature type="compositionally biased region" description="Low complexity" evidence="1">
    <location>
        <begin position="218"/>
        <end position="230"/>
    </location>
</feature>
<keyword evidence="2" id="KW-0472">Membrane</keyword>
<proteinExistence type="predicted"/>
<dbReference type="AlphaFoldDB" id="A0A4C1WX95"/>
<evidence type="ECO:0000256" key="1">
    <source>
        <dbReference type="SAM" id="MobiDB-lite"/>
    </source>
</evidence>
<keyword evidence="4" id="KW-1185">Reference proteome</keyword>
<comment type="caution">
    <text evidence="3">The sequence shown here is derived from an EMBL/GenBank/DDBJ whole genome shotgun (WGS) entry which is preliminary data.</text>
</comment>
<protein>
    <submittedName>
        <fullName evidence="3">Uncharacterized protein</fullName>
    </submittedName>
</protein>
<accession>A0A4C1WX95</accession>
<dbReference type="Proteomes" id="UP000299102">
    <property type="component" value="Unassembled WGS sequence"/>
</dbReference>
<reference evidence="3 4" key="1">
    <citation type="journal article" date="2019" name="Commun. Biol.">
        <title>The bagworm genome reveals a unique fibroin gene that provides high tensile strength.</title>
        <authorList>
            <person name="Kono N."/>
            <person name="Nakamura H."/>
            <person name="Ohtoshi R."/>
            <person name="Tomita M."/>
            <person name="Numata K."/>
            <person name="Arakawa K."/>
        </authorList>
    </citation>
    <scope>NUCLEOTIDE SEQUENCE [LARGE SCALE GENOMIC DNA]</scope>
</reference>
<keyword evidence="2" id="KW-1133">Transmembrane helix</keyword>
<organism evidence="3 4">
    <name type="scientific">Eumeta variegata</name>
    <name type="common">Bagworm moth</name>
    <name type="synonym">Eumeta japonica</name>
    <dbReference type="NCBI Taxonomy" id="151549"/>
    <lineage>
        <taxon>Eukaryota</taxon>
        <taxon>Metazoa</taxon>
        <taxon>Ecdysozoa</taxon>
        <taxon>Arthropoda</taxon>
        <taxon>Hexapoda</taxon>
        <taxon>Insecta</taxon>
        <taxon>Pterygota</taxon>
        <taxon>Neoptera</taxon>
        <taxon>Endopterygota</taxon>
        <taxon>Lepidoptera</taxon>
        <taxon>Glossata</taxon>
        <taxon>Ditrysia</taxon>
        <taxon>Tineoidea</taxon>
        <taxon>Psychidae</taxon>
        <taxon>Oiketicinae</taxon>
        <taxon>Eumeta</taxon>
    </lineage>
</organism>
<name>A0A4C1WX95_EUMVA</name>
<gene>
    <name evidence="3" type="ORF">EVAR_24468_1</name>
</gene>
<keyword evidence="2" id="KW-0812">Transmembrane</keyword>
<evidence type="ECO:0000256" key="2">
    <source>
        <dbReference type="SAM" id="Phobius"/>
    </source>
</evidence>